<organism evidence="1">
    <name type="scientific">Cladocopium goreaui</name>
    <dbReference type="NCBI Taxonomy" id="2562237"/>
    <lineage>
        <taxon>Eukaryota</taxon>
        <taxon>Sar</taxon>
        <taxon>Alveolata</taxon>
        <taxon>Dinophyceae</taxon>
        <taxon>Suessiales</taxon>
        <taxon>Symbiodiniaceae</taxon>
        <taxon>Cladocopium</taxon>
    </lineage>
</organism>
<reference evidence="2 3" key="2">
    <citation type="submission" date="2024-05" db="EMBL/GenBank/DDBJ databases">
        <authorList>
            <person name="Chen Y."/>
            <person name="Shah S."/>
            <person name="Dougan E. K."/>
            <person name="Thang M."/>
            <person name="Chan C."/>
        </authorList>
    </citation>
    <scope>NUCLEOTIDE SEQUENCE [LARGE SCALE GENOMIC DNA]</scope>
</reference>
<dbReference type="OrthoDB" id="439808at2759"/>
<keyword evidence="3" id="KW-1185">Reference proteome</keyword>
<dbReference type="GO" id="GO:0003676">
    <property type="term" value="F:nucleic acid binding"/>
    <property type="evidence" value="ECO:0007669"/>
    <property type="project" value="InterPro"/>
</dbReference>
<dbReference type="Proteomes" id="UP001152797">
    <property type="component" value="Unassembled WGS sequence"/>
</dbReference>
<dbReference type="AlphaFoldDB" id="A0A9P1DHH4"/>
<proteinExistence type="predicted"/>
<dbReference type="EMBL" id="CAMXCT010004445">
    <property type="protein sequence ID" value="CAI4009034.1"/>
    <property type="molecule type" value="Genomic_DNA"/>
</dbReference>
<evidence type="ECO:0000313" key="2">
    <source>
        <dbReference type="EMBL" id="CAL4796346.1"/>
    </source>
</evidence>
<dbReference type="EMBL" id="CAMXCT030004445">
    <property type="protein sequence ID" value="CAL4796346.1"/>
    <property type="molecule type" value="Genomic_DNA"/>
</dbReference>
<evidence type="ECO:0000313" key="1">
    <source>
        <dbReference type="EMBL" id="CAI4009034.1"/>
    </source>
</evidence>
<sequence length="136" mass="15871">MNEWGTPGLPLADLPASKFWPRVTDNLKLEDSDLWQEELGLHPKSPLWDGVTKMMIRNVPARCSQTEIEQLLSYVTTDFRLQMPRSSERKCKGYAFIEGDADVMRRLAHFLWQRQVPTRHSLRPLKIHPARGFEQQ</sequence>
<dbReference type="InterPro" id="IPR035979">
    <property type="entry name" value="RBD_domain_sf"/>
</dbReference>
<accession>A0A9P1DHH4</accession>
<gene>
    <name evidence="1" type="ORF">C1SCF055_LOCUS34415</name>
</gene>
<comment type="caution">
    <text evidence="1">The sequence shown here is derived from an EMBL/GenBank/DDBJ whole genome shotgun (WGS) entry which is preliminary data.</text>
</comment>
<dbReference type="EMBL" id="CAMXCT020004445">
    <property type="protein sequence ID" value="CAL1162409.1"/>
    <property type="molecule type" value="Genomic_DNA"/>
</dbReference>
<reference evidence="1" key="1">
    <citation type="submission" date="2022-10" db="EMBL/GenBank/DDBJ databases">
        <authorList>
            <person name="Chen Y."/>
            <person name="Dougan E. K."/>
            <person name="Chan C."/>
            <person name="Rhodes N."/>
            <person name="Thang M."/>
        </authorList>
    </citation>
    <scope>NUCLEOTIDE SEQUENCE</scope>
</reference>
<name>A0A9P1DHH4_9DINO</name>
<dbReference type="SUPFAM" id="SSF54928">
    <property type="entry name" value="RNA-binding domain, RBD"/>
    <property type="match status" value="1"/>
</dbReference>
<evidence type="ECO:0000313" key="3">
    <source>
        <dbReference type="Proteomes" id="UP001152797"/>
    </source>
</evidence>
<protein>
    <submittedName>
        <fullName evidence="2">RRM domain-containing protein</fullName>
    </submittedName>
</protein>